<feature type="compositionally biased region" description="Low complexity" evidence="1">
    <location>
        <begin position="38"/>
        <end position="49"/>
    </location>
</feature>
<evidence type="ECO:0000256" key="1">
    <source>
        <dbReference type="SAM" id="MobiDB-lite"/>
    </source>
</evidence>
<dbReference type="RefSeq" id="WP_025815394.1">
    <property type="nucleotide sequence ID" value="NZ_BAIZ01000004.1"/>
</dbReference>
<protein>
    <submittedName>
        <fullName evidence="2">Uncharacterized protein</fullName>
    </submittedName>
</protein>
<evidence type="ECO:0000313" key="2">
    <source>
        <dbReference type="EMBL" id="PXX23400.1"/>
    </source>
</evidence>
<dbReference type="EMBL" id="QJJX01000006">
    <property type="protein sequence ID" value="PXX23400.1"/>
    <property type="molecule type" value="Genomic_DNA"/>
</dbReference>
<reference evidence="2 3" key="1">
    <citation type="submission" date="2018-05" db="EMBL/GenBank/DDBJ databases">
        <title>Genomic Encyclopedia of Type Strains, Phase I: the one thousand microbial genomes (KMG-I) project.</title>
        <authorList>
            <person name="Kyrpides N."/>
        </authorList>
    </citation>
    <scope>NUCLEOTIDE SEQUENCE [LARGE SCALE GENOMIC DNA]</scope>
    <source>
        <strain evidence="2 3">DSM 15611</strain>
    </source>
</reference>
<gene>
    <name evidence="2" type="ORF">EJ73_00750</name>
</gene>
<organism evidence="2 3">
    <name type="scientific">Hoylesella shahii DSM 15611 = JCM 12083</name>
    <dbReference type="NCBI Taxonomy" id="1122991"/>
    <lineage>
        <taxon>Bacteria</taxon>
        <taxon>Pseudomonadati</taxon>
        <taxon>Bacteroidota</taxon>
        <taxon>Bacteroidia</taxon>
        <taxon>Bacteroidales</taxon>
        <taxon>Prevotellaceae</taxon>
        <taxon>Hoylesella</taxon>
    </lineage>
</organism>
<sequence>MKEYVKPSVAVYLAQHESALLVISAETTNPKEGGDPTGGDPTTPNPFGTSSAKEQWFDEEE</sequence>
<dbReference type="Proteomes" id="UP000248314">
    <property type="component" value="Unassembled WGS sequence"/>
</dbReference>
<keyword evidence="3" id="KW-1185">Reference proteome</keyword>
<name>A0A318I2P3_9BACT</name>
<dbReference type="AlphaFoldDB" id="A0A318I2P3"/>
<feature type="region of interest" description="Disordered" evidence="1">
    <location>
        <begin position="24"/>
        <end position="61"/>
    </location>
</feature>
<evidence type="ECO:0000313" key="3">
    <source>
        <dbReference type="Proteomes" id="UP000248314"/>
    </source>
</evidence>
<proteinExistence type="predicted"/>
<accession>A0A318I2P3</accession>
<comment type="caution">
    <text evidence="2">The sequence shown here is derived from an EMBL/GenBank/DDBJ whole genome shotgun (WGS) entry which is preliminary data.</text>
</comment>